<evidence type="ECO:0000259" key="11">
    <source>
        <dbReference type="PROSITE" id="PS52015"/>
    </source>
</evidence>
<comment type="subcellular location">
    <subcellularLocation>
        <location evidence="1">Cell inner membrane</location>
        <topology evidence="1">Single-pass membrane protein</topology>
        <orientation evidence="1">Periplasmic side</orientation>
    </subcellularLocation>
</comment>
<comment type="similarity">
    <text evidence="2">Belongs to the TonB family.</text>
</comment>
<evidence type="ECO:0000256" key="7">
    <source>
        <dbReference type="ARBA" id="ARBA00022927"/>
    </source>
</evidence>
<keyword evidence="4" id="KW-1003">Cell membrane</keyword>
<evidence type="ECO:0000313" key="13">
    <source>
        <dbReference type="Proteomes" id="UP000198310"/>
    </source>
</evidence>
<dbReference type="Proteomes" id="UP000198310">
    <property type="component" value="Unassembled WGS sequence"/>
</dbReference>
<sequence>MLVSSCRESGSHSIFRDEVASTQAPTPPEASPDLPPQSSSDLVPLAEPAEQPKAAAEVAEEKAYTFVEQMPEFPGGMQALLAHITRQVRYPAAALRDGVEGKVFVKFIVGEDGAVRNAKIEKGIGSGCDEEALRAIQALPAFRAGKQNGRPVPVYLTVPISFSAQPN</sequence>
<dbReference type="InterPro" id="IPR037682">
    <property type="entry name" value="TonB_C"/>
</dbReference>
<keyword evidence="6" id="KW-0812">Transmembrane</keyword>
<dbReference type="GO" id="GO:0015031">
    <property type="term" value="P:protein transport"/>
    <property type="evidence" value="ECO:0007669"/>
    <property type="project" value="UniProtKB-KW"/>
</dbReference>
<keyword evidence="13" id="KW-1185">Reference proteome</keyword>
<evidence type="ECO:0000256" key="6">
    <source>
        <dbReference type="ARBA" id="ARBA00022692"/>
    </source>
</evidence>
<dbReference type="PANTHER" id="PTHR33446">
    <property type="entry name" value="PROTEIN TONB-RELATED"/>
    <property type="match status" value="1"/>
</dbReference>
<evidence type="ECO:0000256" key="2">
    <source>
        <dbReference type="ARBA" id="ARBA00006555"/>
    </source>
</evidence>
<feature type="domain" description="TonB C-terminal" evidence="11">
    <location>
        <begin position="75"/>
        <end position="167"/>
    </location>
</feature>
<dbReference type="InterPro" id="IPR051045">
    <property type="entry name" value="TonB-dependent_transducer"/>
</dbReference>
<keyword evidence="5" id="KW-0997">Cell inner membrane</keyword>
<dbReference type="AlphaFoldDB" id="A0A238V9M2"/>
<organism evidence="12 13">
    <name type="scientific">Hymenobacter mucosus</name>
    <dbReference type="NCBI Taxonomy" id="1411120"/>
    <lineage>
        <taxon>Bacteria</taxon>
        <taxon>Pseudomonadati</taxon>
        <taxon>Bacteroidota</taxon>
        <taxon>Cytophagia</taxon>
        <taxon>Cytophagales</taxon>
        <taxon>Hymenobacteraceae</taxon>
        <taxon>Hymenobacter</taxon>
    </lineage>
</organism>
<proteinExistence type="inferred from homology"/>
<evidence type="ECO:0000256" key="3">
    <source>
        <dbReference type="ARBA" id="ARBA00022448"/>
    </source>
</evidence>
<feature type="region of interest" description="Disordered" evidence="10">
    <location>
        <begin position="1"/>
        <end position="51"/>
    </location>
</feature>
<accession>A0A238V9M2</accession>
<evidence type="ECO:0000256" key="5">
    <source>
        <dbReference type="ARBA" id="ARBA00022519"/>
    </source>
</evidence>
<keyword evidence="9" id="KW-0472">Membrane</keyword>
<keyword evidence="7" id="KW-0653">Protein transport</keyword>
<dbReference type="InterPro" id="IPR006260">
    <property type="entry name" value="TonB/TolA_C"/>
</dbReference>
<dbReference type="Gene3D" id="3.30.1150.10">
    <property type="match status" value="1"/>
</dbReference>
<dbReference type="NCBIfam" id="TIGR01352">
    <property type="entry name" value="tonB_Cterm"/>
    <property type="match status" value="1"/>
</dbReference>
<gene>
    <name evidence="12" type="ORF">SAMN06269173_101338</name>
</gene>
<evidence type="ECO:0000313" key="12">
    <source>
        <dbReference type="EMBL" id="SNR31095.1"/>
    </source>
</evidence>
<dbReference type="Pfam" id="PF03544">
    <property type="entry name" value="TonB_C"/>
    <property type="match status" value="1"/>
</dbReference>
<dbReference type="EMBL" id="FZNS01000001">
    <property type="protein sequence ID" value="SNR31095.1"/>
    <property type="molecule type" value="Genomic_DNA"/>
</dbReference>
<evidence type="ECO:0000256" key="4">
    <source>
        <dbReference type="ARBA" id="ARBA00022475"/>
    </source>
</evidence>
<feature type="compositionally biased region" description="Polar residues" evidence="10">
    <location>
        <begin position="1"/>
        <end position="12"/>
    </location>
</feature>
<feature type="compositionally biased region" description="Pro residues" evidence="10">
    <location>
        <begin position="25"/>
        <end position="35"/>
    </location>
</feature>
<name>A0A238V9M2_9BACT</name>
<evidence type="ECO:0000256" key="8">
    <source>
        <dbReference type="ARBA" id="ARBA00022989"/>
    </source>
</evidence>
<evidence type="ECO:0000256" key="9">
    <source>
        <dbReference type="ARBA" id="ARBA00023136"/>
    </source>
</evidence>
<dbReference type="GO" id="GO:0031992">
    <property type="term" value="F:energy transducer activity"/>
    <property type="evidence" value="ECO:0007669"/>
    <property type="project" value="TreeGrafter"/>
</dbReference>
<evidence type="ECO:0000256" key="10">
    <source>
        <dbReference type="SAM" id="MobiDB-lite"/>
    </source>
</evidence>
<dbReference type="SUPFAM" id="SSF74653">
    <property type="entry name" value="TolA/TonB C-terminal domain"/>
    <property type="match status" value="1"/>
</dbReference>
<dbReference type="GO" id="GO:0055085">
    <property type="term" value="P:transmembrane transport"/>
    <property type="evidence" value="ECO:0007669"/>
    <property type="project" value="InterPro"/>
</dbReference>
<feature type="compositionally biased region" description="Low complexity" evidence="10">
    <location>
        <begin position="36"/>
        <end position="51"/>
    </location>
</feature>
<reference evidence="13" key="1">
    <citation type="submission" date="2017-06" db="EMBL/GenBank/DDBJ databases">
        <authorList>
            <person name="Varghese N."/>
            <person name="Submissions S."/>
        </authorList>
    </citation>
    <scope>NUCLEOTIDE SEQUENCE [LARGE SCALE GENOMIC DNA]</scope>
    <source>
        <strain evidence="13">DSM 28041</strain>
    </source>
</reference>
<protein>
    <submittedName>
        <fullName evidence="12">TonB family C-terminal domain-containing protein</fullName>
    </submittedName>
</protein>
<evidence type="ECO:0000256" key="1">
    <source>
        <dbReference type="ARBA" id="ARBA00004383"/>
    </source>
</evidence>
<dbReference type="PROSITE" id="PS52015">
    <property type="entry name" value="TONB_CTD"/>
    <property type="match status" value="1"/>
</dbReference>
<keyword evidence="3" id="KW-0813">Transport</keyword>
<dbReference type="GO" id="GO:0098797">
    <property type="term" value="C:plasma membrane protein complex"/>
    <property type="evidence" value="ECO:0007669"/>
    <property type="project" value="TreeGrafter"/>
</dbReference>
<keyword evidence="8" id="KW-1133">Transmembrane helix</keyword>
<dbReference type="PANTHER" id="PTHR33446:SF2">
    <property type="entry name" value="PROTEIN TONB"/>
    <property type="match status" value="1"/>
</dbReference>